<organism evidence="1 2">
    <name type="scientific">Pseudonocardia charpentierae</name>
    <dbReference type="NCBI Taxonomy" id="3075545"/>
    <lineage>
        <taxon>Bacteria</taxon>
        <taxon>Bacillati</taxon>
        <taxon>Actinomycetota</taxon>
        <taxon>Actinomycetes</taxon>
        <taxon>Pseudonocardiales</taxon>
        <taxon>Pseudonocardiaceae</taxon>
        <taxon>Pseudonocardia</taxon>
    </lineage>
</organism>
<sequence length="291" mass="30842">MSIRRFALVAMVVVVGIAVVAVTAVGRGWVPRPAPGAVPSAAAVAASSPVTSTPPPAPTVFDTGMTTPHDHDAGLWMSWSLVDNTDGRRVGSANSTTERTNSESSIKAWITTDFLRIASQKGRTLQAGDRATIDAAIRKSDDQAAQRLYLRLGGDEVLRDLKTVCGVGVSTARRGYWSYAQITAADATAILDCVLDKAPTYPGGDEIVDDLHNVAADNAFGIPEALPAGTKFAVKNGWTAHSATGKWNVDCVASWDHYTLAVLTRYPMARKLDYGATVCRDVTATVLKKLG</sequence>
<accession>A0ABU2N6L2</accession>
<comment type="caution">
    <text evidence="1">The sequence shown here is derived from an EMBL/GenBank/DDBJ whole genome shotgun (WGS) entry which is preliminary data.</text>
</comment>
<keyword evidence="2" id="KW-1185">Reference proteome</keyword>
<evidence type="ECO:0008006" key="3">
    <source>
        <dbReference type="Google" id="ProtNLM"/>
    </source>
</evidence>
<dbReference type="RefSeq" id="WP_311555600.1">
    <property type="nucleotide sequence ID" value="NZ_JAVREJ010000004.1"/>
</dbReference>
<evidence type="ECO:0000313" key="1">
    <source>
        <dbReference type="EMBL" id="MDT0349581.1"/>
    </source>
</evidence>
<evidence type="ECO:0000313" key="2">
    <source>
        <dbReference type="Proteomes" id="UP001183202"/>
    </source>
</evidence>
<dbReference type="SUPFAM" id="SSF56601">
    <property type="entry name" value="beta-lactamase/transpeptidase-like"/>
    <property type="match status" value="1"/>
</dbReference>
<dbReference type="Proteomes" id="UP001183202">
    <property type="component" value="Unassembled WGS sequence"/>
</dbReference>
<dbReference type="EMBL" id="JAVREJ010000004">
    <property type="protein sequence ID" value="MDT0349581.1"/>
    <property type="molecule type" value="Genomic_DNA"/>
</dbReference>
<proteinExistence type="predicted"/>
<dbReference type="Gene3D" id="3.40.710.10">
    <property type="entry name" value="DD-peptidase/beta-lactamase superfamily"/>
    <property type="match status" value="1"/>
</dbReference>
<name>A0ABU2N6L2_9PSEU</name>
<dbReference type="InterPro" id="IPR012338">
    <property type="entry name" value="Beta-lactam/transpept-like"/>
</dbReference>
<protein>
    <recommendedName>
        <fullName evidence="3">Beta-lactamase class A</fullName>
    </recommendedName>
</protein>
<reference evidence="2" key="1">
    <citation type="submission" date="2023-07" db="EMBL/GenBank/DDBJ databases">
        <title>30 novel species of actinomycetes from the DSMZ collection.</title>
        <authorList>
            <person name="Nouioui I."/>
        </authorList>
    </citation>
    <scope>NUCLEOTIDE SEQUENCE [LARGE SCALE GENOMIC DNA]</scope>
    <source>
        <strain evidence="2">DSM 45834</strain>
    </source>
</reference>
<gene>
    <name evidence="1" type="ORF">RM445_08610</name>
</gene>